<sequence length="538" mass="58827">MGLASIFNFLMPMSMAIDPTCDYFQELVMGQEYYIYNLEYPSSYSQSVSCRWSGTSPEDTVIILTCDDIDIPSSTDCQGDRLAISLTGDSNLKDATNYCGTTATTVVTQGNSITVGLFSTSTSPGGRFACSLTAMQAAPMTTTSERPNICDCGWRHQTRIVGGHDTGVNEFPSMAAILDRYTTDAFCGASIISDRYALTAAHCLLHKQPSDLGLLVGDHNLTSGTDTTAAALYAISDFKQHSNYDADTQLNDIAVVRTNLRIKFGLFVGPVCLPFRYTVVDFYSQIVTALGWGFTDFSGQKSDTLQEVDLSIVSNKECAAAIPDPVTTNQICTYAPAKDTCLSDSGGPLLWQDPSTRKLQLVGIISYGIGCATTKPAVNTRVTSYLSWVVSVTSASSPHHFLFPTLFPPLQTAWSRFFENVTLMKKVRPSPLISAHLRIQNPRLLEILDDVCDAHQLRTHRGASGVASKRRHSDVRVRPRMRSMCSFLHLEQHGAIWRSGADRDDMRCGSGAGWDLSLAGLECDVDIVSEIAKKIVWK</sequence>
<dbReference type="PROSITE" id="PS00134">
    <property type="entry name" value="TRYPSIN_HIS"/>
    <property type="match status" value="1"/>
</dbReference>
<evidence type="ECO:0000259" key="9">
    <source>
        <dbReference type="PROSITE" id="PS01180"/>
    </source>
</evidence>
<dbReference type="InterPro" id="IPR001254">
    <property type="entry name" value="Trypsin_dom"/>
</dbReference>
<keyword evidence="6" id="KW-1015">Disulfide bond</keyword>
<evidence type="ECO:0000256" key="8">
    <source>
        <dbReference type="SAM" id="SignalP"/>
    </source>
</evidence>
<dbReference type="SUPFAM" id="SSF49854">
    <property type="entry name" value="Spermadhesin, CUB domain"/>
    <property type="match status" value="1"/>
</dbReference>
<feature type="signal peptide" evidence="8">
    <location>
        <begin position="1"/>
        <end position="16"/>
    </location>
</feature>
<dbReference type="Proteomes" id="UP000719412">
    <property type="component" value="Unassembled WGS sequence"/>
</dbReference>
<dbReference type="PANTHER" id="PTHR24252">
    <property type="entry name" value="ACROSIN-RELATED"/>
    <property type="match status" value="1"/>
</dbReference>
<dbReference type="PROSITE" id="PS01180">
    <property type="entry name" value="CUB"/>
    <property type="match status" value="1"/>
</dbReference>
<dbReference type="PRINTS" id="PR00722">
    <property type="entry name" value="CHYMOTRYPSIN"/>
</dbReference>
<dbReference type="InterPro" id="IPR009003">
    <property type="entry name" value="Peptidase_S1_PA"/>
</dbReference>
<dbReference type="Gene3D" id="2.40.10.10">
    <property type="entry name" value="Trypsin-like serine proteases"/>
    <property type="match status" value="1"/>
</dbReference>
<feature type="chain" id="PRO_5035195136" evidence="8">
    <location>
        <begin position="17"/>
        <end position="538"/>
    </location>
</feature>
<evidence type="ECO:0000256" key="5">
    <source>
        <dbReference type="ARBA" id="ARBA00022825"/>
    </source>
</evidence>
<accession>A0A8J6LEY4</accession>
<evidence type="ECO:0000256" key="2">
    <source>
        <dbReference type="ARBA" id="ARBA00022525"/>
    </source>
</evidence>
<keyword evidence="8" id="KW-0732">Signal</keyword>
<evidence type="ECO:0000256" key="7">
    <source>
        <dbReference type="PROSITE-ProRule" id="PRU00059"/>
    </source>
</evidence>
<dbReference type="InterPro" id="IPR035914">
    <property type="entry name" value="Sperma_CUB_dom_sf"/>
</dbReference>
<dbReference type="SMART" id="SM00042">
    <property type="entry name" value="CUB"/>
    <property type="match status" value="1"/>
</dbReference>
<dbReference type="SUPFAM" id="SSF50494">
    <property type="entry name" value="Trypsin-like serine proteases"/>
    <property type="match status" value="1"/>
</dbReference>
<dbReference type="PANTHER" id="PTHR24252:SF7">
    <property type="entry name" value="HYALIN"/>
    <property type="match status" value="1"/>
</dbReference>
<evidence type="ECO:0000256" key="6">
    <source>
        <dbReference type="ARBA" id="ARBA00023157"/>
    </source>
</evidence>
<evidence type="ECO:0000256" key="1">
    <source>
        <dbReference type="ARBA" id="ARBA00004613"/>
    </source>
</evidence>
<dbReference type="CDD" id="cd00041">
    <property type="entry name" value="CUB"/>
    <property type="match status" value="1"/>
</dbReference>
<dbReference type="SMART" id="SM00020">
    <property type="entry name" value="Tryp_SPc"/>
    <property type="match status" value="1"/>
</dbReference>
<dbReference type="CDD" id="cd00190">
    <property type="entry name" value="Tryp_SPc"/>
    <property type="match status" value="1"/>
</dbReference>
<keyword evidence="3" id="KW-0645">Protease</keyword>
<gene>
    <name evidence="11" type="ORF">GEV33_005359</name>
</gene>
<dbReference type="GO" id="GO:0006508">
    <property type="term" value="P:proteolysis"/>
    <property type="evidence" value="ECO:0007669"/>
    <property type="project" value="UniProtKB-KW"/>
</dbReference>
<comment type="caution">
    <text evidence="7">Lacks conserved residue(s) required for the propagation of feature annotation.</text>
</comment>
<organism evidence="11 12">
    <name type="scientific">Tenebrio molitor</name>
    <name type="common">Yellow mealworm beetle</name>
    <dbReference type="NCBI Taxonomy" id="7067"/>
    <lineage>
        <taxon>Eukaryota</taxon>
        <taxon>Metazoa</taxon>
        <taxon>Ecdysozoa</taxon>
        <taxon>Arthropoda</taxon>
        <taxon>Hexapoda</taxon>
        <taxon>Insecta</taxon>
        <taxon>Pterygota</taxon>
        <taxon>Neoptera</taxon>
        <taxon>Endopterygota</taxon>
        <taxon>Coleoptera</taxon>
        <taxon>Polyphaga</taxon>
        <taxon>Cucujiformia</taxon>
        <taxon>Tenebrionidae</taxon>
        <taxon>Tenebrio</taxon>
    </lineage>
</organism>
<proteinExistence type="predicted"/>
<dbReference type="InterPro" id="IPR001314">
    <property type="entry name" value="Peptidase_S1A"/>
</dbReference>
<dbReference type="AlphaFoldDB" id="A0A8J6LEY4"/>
<comment type="caution">
    <text evidence="11">The sequence shown here is derived from an EMBL/GenBank/DDBJ whole genome shotgun (WGS) entry which is preliminary data.</text>
</comment>
<keyword evidence="12" id="KW-1185">Reference proteome</keyword>
<dbReference type="InterPro" id="IPR000859">
    <property type="entry name" value="CUB_dom"/>
</dbReference>
<feature type="domain" description="Peptidase S1" evidence="10">
    <location>
        <begin position="160"/>
        <end position="394"/>
    </location>
</feature>
<evidence type="ECO:0000256" key="3">
    <source>
        <dbReference type="ARBA" id="ARBA00022670"/>
    </source>
</evidence>
<dbReference type="Pfam" id="PF00089">
    <property type="entry name" value="Trypsin"/>
    <property type="match status" value="1"/>
</dbReference>
<keyword evidence="5" id="KW-0720">Serine protease</keyword>
<dbReference type="GO" id="GO:0004252">
    <property type="term" value="F:serine-type endopeptidase activity"/>
    <property type="evidence" value="ECO:0007669"/>
    <property type="project" value="InterPro"/>
</dbReference>
<evidence type="ECO:0000259" key="10">
    <source>
        <dbReference type="PROSITE" id="PS50240"/>
    </source>
</evidence>
<evidence type="ECO:0000313" key="11">
    <source>
        <dbReference type="EMBL" id="KAH0817432.1"/>
    </source>
</evidence>
<evidence type="ECO:0000256" key="4">
    <source>
        <dbReference type="ARBA" id="ARBA00022801"/>
    </source>
</evidence>
<dbReference type="FunFam" id="2.40.10.10:FF:000015">
    <property type="entry name" value="Atrial natriuretic peptide-converting enzyme"/>
    <property type="match status" value="1"/>
</dbReference>
<dbReference type="PROSITE" id="PS50240">
    <property type="entry name" value="TRYPSIN_DOM"/>
    <property type="match status" value="1"/>
</dbReference>
<evidence type="ECO:0000313" key="12">
    <source>
        <dbReference type="Proteomes" id="UP000719412"/>
    </source>
</evidence>
<keyword evidence="4" id="KW-0378">Hydrolase</keyword>
<dbReference type="InterPro" id="IPR018114">
    <property type="entry name" value="TRYPSIN_HIS"/>
</dbReference>
<dbReference type="InterPro" id="IPR043504">
    <property type="entry name" value="Peptidase_S1_PA_chymotrypsin"/>
</dbReference>
<dbReference type="EMBL" id="JABDTM020019497">
    <property type="protein sequence ID" value="KAH0817432.1"/>
    <property type="molecule type" value="Genomic_DNA"/>
</dbReference>
<dbReference type="Pfam" id="PF00431">
    <property type="entry name" value="CUB"/>
    <property type="match status" value="1"/>
</dbReference>
<keyword evidence="2" id="KW-0964">Secreted</keyword>
<dbReference type="Gene3D" id="2.60.120.290">
    <property type="entry name" value="Spermadhesin, CUB domain"/>
    <property type="match status" value="1"/>
</dbReference>
<protein>
    <submittedName>
        <fullName evidence="11">Uncharacterized protein</fullName>
    </submittedName>
</protein>
<reference evidence="11" key="2">
    <citation type="submission" date="2021-08" db="EMBL/GenBank/DDBJ databases">
        <authorList>
            <person name="Eriksson T."/>
        </authorList>
    </citation>
    <scope>NUCLEOTIDE SEQUENCE</scope>
    <source>
        <strain evidence="11">Stoneville</strain>
        <tissue evidence="11">Whole head</tissue>
    </source>
</reference>
<comment type="subcellular location">
    <subcellularLocation>
        <location evidence="1">Secreted</location>
    </subcellularLocation>
</comment>
<dbReference type="GO" id="GO:0005576">
    <property type="term" value="C:extracellular region"/>
    <property type="evidence" value="ECO:0007669"/>
    <property type="project" value="UniProtKB-SubCell"/>
</dbReference>
<name>A0A8J6LEY4_TENMO</name>
<feature type="domain" description="CUB" evidence="9">
    <location>
        <begin position="21"/>
        <end position="135"/>
    </location>
</feature>
<reference evidence="11" key="1">
    <citation type="journal article" date="2020" name="J Insects Food Feed">
        <title>The yellow mealworm (Tenebrio molitor) genome: a resource for the emerging insects as food and feed industry.</title>
        <authorList>
            <person name="Eriksson T."/>
            <person name="Andere A."/>
            <person name="Kelstrup H."/>
            <person name="Emery V."/>
            <person name="Picard C."/>
        </authorList>
    </citation>
    <scope>NUCLEOTIDE SEQUENCE</scope>
    <source>
        <strain evidence="11">Stoneville</strain>
        <tissue evidence="11">Whole head</tissue>
    </source>
</reference>